<dbReference type="RefSeq" id="WP_007455977.1">
    <property type="nucleotide sequence ID" value="NZ_HF570108.1"/>
</dbReference>
<dbReference type="Pfam" id="PF03235">
    <property type="entry name" value="GmrSD_N"/>
    <property type="match status" value="1"/>
</dbReference>
<name>I0KXF6_9ACTN</name>
<evidence type="ECO:0000313" key="3">
    <source>
        <dbReference type="EMBL" id="CCH16253.1"/>
    </source>
</evidence>
<dbReference type="STRING" id="1150864.MILUP08_41167"/>
<dbReference type="EMBL" id="CAIE01000013">
    <property type="protein sequence ID" value="CCH16253.1"/>
    <property type="molecule type" value="Genomic_DNA"/>
</dbReference>
<evidence type="ECO:0000313" key="4">
    <source>
        <dbReference type="Proteomes" id="UP000003448"/>
    </source>
</evidence>
<dbReference type="PANTHER" id="PTHR35149:SF1">
    <property type="entry name" value="DUF5655 DOMAIN-CONTAINING PROTEIN"/>
    <property type="match status" value="1"/>
</dbReference>
<feature type="domain" description="GmrSD restriction endonucleases N-terminal" evidence="1">
    <location>
        <begin position="12"/>
        <end position="246"/>
    </location>
</feature>
<dbReference type="OrthoDB" id="9798761at2"/>
<dbReference type="eggNOG" id="COG1479">
    <property type="taxonomic scope" value="Bacteria"/>
</dbReference>
<dbReference type="Proteomes" id="UP000003448">
    <property type="component" value="Unassembled WGS sequence"/>
</dbReference>
<dbReference type="InterPro" id="IPR004919">
    <property type="entry name" value="GmrSD_N"/>
</dbReference>
<dbReference type="InterPro" id="IPR011089">
    <property type="entry name" value="GmrSD_C"/>
</dbReference>
<gene>
    <name evidence="3" type="ORF">MILUP08_41167</name>
</gene>
<reference evidence="4" key="1">
    <citation type="journal article" date="2012" name="J. Bacteriol.">
        <title>Genome Sequence of Micromonospora lupini Lupac 08, Isolated from Root Nodules of Lupinus angustifolius.</title>
        <authorList>
            <person name="Alonso-Vega P."/>
            <person name="Normand P."/>
            <person name="Bacigalupe R."/>
            <person name="Pujic P."/>
            <person name="Lajus A."/>
            <person name="Vallenet D."/>
            <person name="Carro L."/>
            <person name="Coll P."/>
            <person name="Trujillo M.E."/>
        </authorList>
    </citation>
    <scope>NUCLEOTIDE SEQUENCE [LARGE SCALE GENOMIC DNA]</scope>
    <source>
        <strain evidence="4">Lupac 08</strain>
    </source>
</reference>
<keyword evidence="4" id="KW-1185">Reference proteome</keyword>
<evidence type="ECO:0008006" key="5">
    <source>
        <dbReference type="Google" id="ProtNLM"/>
    </source>
</evidence>
<dbReference type="REBASE" id="58924">
    <property type="entry name" value="Mlu08GmrSDP"/>
</dbReference>
<evidence type="ECO:0000259" key="1">
    <source>
        <dbReference type="Pfam" id="PF03235"/>
    </source>
</evidence>
<organism evidence="3 4">
    <name type="scientific">Micromonospora lupini str. Lupac 08</name>
    <dbReference type="NCBI Taxonomy" id="1150864"/>
    <lineage>
        <taxon>Bacteria</taxon>
        <taxon>Bacillati</taxon>
        <taxon>Actinomycetota</taxon>
        <taxon>Actinomycetes</taxon>
        <taxon>Micromonosporales</taxon>
        <taxon>Micromonosporaceae</taxon>
        <taxon>Micromonospora</taxon>
    </lineage>
</organism>
<dbReference type="Pfam" id="PF07510">
    <property type="entry name" value="GmrSD_C"/>
    <property type="match status" value="1"/>
</dbReference>
<comment type="caution">
    <text evidence="3">The sequence shown here is derived from an EMBL/GenBank/DDBJ whole genome shotgun (WGS) entry which is preliminary data.</text>
</comment>
<sequence length="612" mass="68910">MKADTVQLVHIFGTDRRHVVPVFQRPYVWDEERNWAPLWSDVRAAAEEVETEMSGVPDAYTATPRTHFLGAIVLERMPPAPGRILAMNVIDGQQRLTTLQVLLAACWVAAREHGAENAEGLLKLLLNNTEQLIHKQHPYERYKVWPSLPDRDAFKALFAAKLPAERPGEHRLIAARRYFDDELRAWLAETTEPVERADALVIALRERLGLVEIQLEGHDDAQVIFETLNDRGTRLRASDLVKNTLFRLAEQQGEDVTDLHQKYWVPLEAARWGEEVTTGRFRRARIDLLLSYWLSIRTGLEVPVEQLFADFRRWLGEKKASAAEVLADLAHHGHAMQRMESLPGSDPTGRLLQVLDLLSTTTPVPILLHLQAKDGISAKQRAIAAGAIESFIVRRFVCGLTTKDYNRLFLSVLQNLRKVDDTVAGEQLRDQLAGQTADSRYWPEDGEFATGLLQRNLYRLLRGPRLRVLLGGLEAQLRGEKSEMGFSPAQAAKLSVEHLLPQQWEQHYPLPTEVPAEKARERRDEVIHMLGNLTLTTTKLNSSISNGPWSAKRVALTNHAVLLLTAASVLQASPGVPDGKIPNWSGGWTEDHVWMRSLVLANLANTAWPRPS</sequence>
<feature type="domain" description="GmrSD restriction endonucleases C-terminal" evidence="2">
    <location>
        <begin position="442"/>
        <end position="597"/>
    </location>
</feature>
<evidence type="ECO:0000259" key="2">
    <source>
        <dbReference type="Pfam" id="PF07510"/>
    </source>
</evidence>
<protein>
    <recommendedName>
        <fullName evidence="5">DUF262 domain-containing protein</fullName>
    </recommendedName>
</protein>
<dbReference type="PANTHER" id="PTHR35149">
    <property type="entry name" value="SLL5132 PROTEIN"/>
    <property type="match status" value="1"/>
</dbReference>
<proteinExistence type="predicted"/>
<accession>I0KXF6</accession>
<dbReference type="AlphaFoldDB" id="I0KXF6"/>